<accession>A0AC60R386</accession>
<dbReference type="Proteomes" id="UP000805193">
    <property type="component" value="Unassembled WGS sequence"/>
</dbReference>
<evidence type="ECO:0000313" key="1">
    <source>
        <dbReference type="EMBL" id="KAG0445333.1"/>
    </source>
</evidence>
<gene>
    <name evidence="1" type="ORF">HPB47_016561</name>
</gene>
<evidence type="ECO:0000313" key="2">
    <source>
        <dbReference type="Proteomes" id="UP000805193"/>
    </source>
</evidence>
<organism evidence="1 2">
    <name type="scientific">Ixodes persulcatus</name>
    <name type="common">Taiga tick</name>
    <dbReference type="NCBI Taxonomy" id="34615"/>
    <lineage>
        <taxon>Eukaryota</taxon>
        <taxon>Metazoa</taxon>
        <taxon>Ecdysozoa</taxon>
        <taxon>Arthropoda</taxon>
        <taxon>Chelicerata</taxon>
        <taxon>Arachnida</taxon>
        <taxon>Acari</taxon>
        <taxon>Parasitiformes</taxon>
        <taxon>Ixodida</taxon>
        <taxon>Ixodoidea</taxon>
        <taxon>Ixodidae</taxon>
        <taxon>Ixodinae</taxon>
        <taxon>Ixodes</taxon>
    </lineage>
</organism>
<protein>
    <submittedName>
        <fullName evidence="1">Uncharacterized protein</fullName>
    </submittedName>
</protein>
<name>A0AC60R386_IXOPE</name>
<comment type="caution">
    <text evidence="1">The sequence shown here is derived from an EMBL/GenBank/DDBJ whole genome shotgun (WGS) entry which is preliminary data.</text>
</comment>
<proteinExistence type="predicted"/>
<sequence>MAVPTAASHLLLTAPQDAGLEDKDLTPATRSTSNSIDWTSVPDSPSKIATTSPAESLVIRATVRRKKTETPYQRHDPTSKRLRHPSGSSVATSMCEASEDDGADTEMEHVAHPTATLDTADHHTVSCESPPLVVSQVTPSPTASTSTAASGPDSKDGDADDAEVGWQTACYRKQRPQQQRHFLGAALSPLSSSNHPDSATDEKLKFVIVFRSRDGYDLTRIPACTIQRGFYATLGLHPSACDTKDTPYVRIGKATNTTSVTVRNRTHADQLLAMRTLTAHNRAVDVVAHEAMTGDTIRGVAHGINPEDTSETNSHAIINARPLGKNGLALVTFQGHRPPRTIFYYDVIINVTPYSPTTVVCRRCHGLGHKEHVCTRPPRCPDCGCIVSNDHLCERTYCANCRVTTHLATDPKCPVKRKVDQQLQERTWRTARTTTAGLCTPRVDHHRGSKARRATAGTSRSRSRPRTQDSKTVVGGEVSVEDFPPLITTSIRFSALEVDDLRSEAAPSHRRSRSRSRQKQPQQQHQPSRPASRQRSSADGGLRGARRRSPSDHRGSLQPTLTKPMTYSQATMNMLKTGYFTDCNSEAQAWREELRSISEAEKAASETLLQLEEEAKQFELRKVRLQQRLETEAQKLRQYSPRRYHRHFYHHTKMASSLNKPALKILQWNCRGLAKRRGELLARVSDPQYAFDILLLQETHTDTVQLSGYDGHHNPTIEHKLPKKRHPNPPTPETVIRAQAGVYVRRNMPHVKLDTAAWCTPTQEVTAVRIALDGTERRLLVVSAYCRPYTGKTTTCDFSWMKTLRDAYPTDYTVFGGDLNTHYKAWSSCSTTQRGHDLSSALESTDLAIVNDLNRPTRYGTNTRQSDSVLDLTLASPHTAGLLTWTILDEDAWGSDHFPIVIEIPMGKRKRTTRSTTTVIWDRFRETIEDKITLYDTSAISTLLTTAATFATETREVCEGIPTPDTHLLSLWERRTKALTKYRSTKRQCYLHRVNSLTREADKYVNTLRLERWIAHCESFDKSTQLSTVWSTFNAMYGKRTQTHTVPVIALFSDESTKDILDKLGAIFFPQPNEAPPTDVYCSKYNDVADVQYPGNQPFTEWELDAAISQCRLRSAPGPDGITAPMLRNAHRGAREAILRWFNSIWHTGLLPDDWKTSWVTPIPKPGKPPTDPKNVRPISLTSIMGKLMERMVLARIQWQAEQLKIFHTTQTGFRKNLGTHDSLAMIYRDVVDRHVNSTQLRVLVTVDIRKAFDSVPHASIVSAMSEQGLDGKQLDFVRSFLHGRQYVVKSGYGPDAVGSNTRLNHVGVPQGAVLSPTLFNIVMAPLLWTLHRIPHLRASAYADDITIWTCDGNPSTQRIALQQGLDAINNHLHHVGLASSPEKTMYTVFGKGHANLDLGLKFDNQPVGKAPSIKILGVHFGYGPHVTTEWVKTISKTWKQGLHLIRRISHRLGGAGERTAKLLVTSVLVSKVVYAARFYRLKRTLWDKLNTLYNEACRTILGLPRITRIAEVRKCLHLIDLKDTLEKQIELHAARLQHTPQGRAVARYLGVAVSTDNDLPPAKPPWELIDLTQHSKHYVRQHHAELNRLLQDSSNTIAYTDAACHSSGASAVAAVFSRPHPTSLDSPSVYTKTYNSPSSPELAEARAVLLALRTHETHAREAPDLAPQATLDTQRTVSGIFQTALGLYQNYAIRTCIRWIPGHAGVASNVRAHGAAMEEMNKPQLAPSSQSPTSFSLQPSPDSTADETAYDPDDEMRLLKQHWRRRLASSWTPEQFPISGGVFRRSQIVLLRRIRTKGALTPYLLQLFDTNRKRKADPYYPYYPGPQLPALQRPGVFTQASSFNLGVRSIGSTPHRSLVPSARR</sequence>
<dbReference type="EMBL" id="JABSTQ010000527">
    <property type="protein sequence ID" value="KAG0445333.1"/>
    <property type="molecule type" value="Genomic_DNA"/>
</dbReference>
<keyword evidence="2" id="KW-1185">Reference proteome</keyword>
<reference evidence="1 2" key="1">
    <citation type="journal article" date="2020" name="Cell">
        <title>Large-Scale Comparative Analyses of Tick Genomes Elucidate Their Genetic Diversity and Vector Capacities.</title>
        <authorList>
            <consortium name="Tick Genome and Microbiome Consortium (TIGMIC)"/>
            <person name="Jia N."/>
            <person name="Wang J."/>
            <person name="Shi W."/>
            <person name="Du L."/>
            <person name="Sun Y."/>
            <person name="Zhan W."/>
            <person name="Jiang J.F."/>
            <person name="Wang Q."/>
            <person name="Zhang B."/>
            <person name="Ji P."/>
            <person name="Bell-Sakyi L."/>
            <person name="Cui X.M."/>
            <person name="Yuan T.T."/>
            <person name="Jiang B.G."/>
            <person name="Yang W.F."/>
            <person name="Lam T.T."/>
            <person name="Chang Q.C."/>
            <person name="Ding S.J."/>
            <person name="Wang X.J."/>
            <person name="Zhu J.G."/>
            <person name="Ruan X.D."/>
            <person name="Zhao L."/>
            <person name="Wei J.T."/>
            <person name="Ye R.Z."/>
            <person name="Que T.C."/>
            <person name="Du C.H."/>
            <person name="Zhou Y.H."/>
            <person name="Cheng J.X."/>
            <person name="Dai P.F."/>
            <person name="Guo W.B."/>
            <person name="Han X.H."/>
            <person name="Huang E.J."/>
            <person name="Li L.F."/>
            <person name="Wei W."/>
            <person name="Gao Y.C."/>
            <person name="Liu J.Z."/>
            <person name="Shao H.Z."/>
            <person name="Wang X."/>
            <person name="Wang C.C."/>
            <person name="Yang T.C."/>
            <person name="Huo Q.B."/>
            <person name="Li W."/>
            <person name="Chen H.Y."/>
            <person name="Chen S.E."/>
            <person name="Zhou L.G."/>
            <person name="Ni X.B."/>
            <person name="Tian J.H."/>
            <person name="Sheng Y."/>
            <person name="Liu T."/>
            <person name="Pan Y.S."/>
            <person name="Xia L.Y."/>
            <person name="Li J."/>
            <person name="Zhao F."/>
            <person name="Cao W.C."/>
        </authorList>
    </citation>
    <scope>NUCLEOTIDE SEQUENCE [LARGE SCALE GENOMIC DNA]</scope>
    <source>
        <strain evidence="1">Iper-2018</strain>
    </source>
</reference>